<dbReference type="Pfam" id="PF05227">
    <property type="entry name" value="CHASE3"/>
    <property type="match status" value="1"/>
</dbReference>
<evidence type="ECO:0000256" key="1">
    <source>
        <dbReference type="ARBA" id="ARBA00022679"/>
    </source>
</evidence>
<dbReference type="InterPro" id="IPR003594">
    <property type="entry name" value="HATPase_dom"/>
</dbReference>
<evidence type="ECO:0000313" key="7">
    <source>
        <dbReference type="Proteomes" id="UP000503162"/>
    </source>
</evidence>
<dbReference type="PROSITE" id="PS50109">
    <property type="entry name" value="HIS_KIN"/>
    <property type="match status" value="1"/>
</dbReference>
<proteinExistence type="predicted"/>
<keyword evidence="7" id="KW-1185">Reference proteome</keyword>
<dbReference type="AlphaFoldDB" id="A0A6G8IJV0"/>
<protein>
    <submittedName>
        <fullName evidence="6">Histidine kinase</fullName>
    </submittedName>
</protein>
<keyword evidence="3" id="KW-0902">Two-component regulatory system</keyword>
<keyword evidence="1" id="KW-0808">Transferase</keyword>
<dbReference type="SMART" id="SM00387">
    <property type="entry name" value="HATPase_c"/>
    <property type="match status" value="1"/>
</dbReference>
<reference evidence="6 7" key="1">
    <citation type="submission" date="2020-03" db="EMBL/GenBank/DDBJ databases">
        <title>Hydrogenophaga sp. nov. isolated from cyanobacterial mat.</title>
        <authorList>
            <person name="Thorat V."/>
            <person name="Kirdat K."/>
            <person name="Tiwarekar B."/>
            <person name="Costa E.D."/>
            <person name="Yadav A."/>
        </authorList>
    </citation>
    <scope>NUCLEOTIDE SEQUENCE [LARGE SCALE GENOMIC DNA]</scope>
    <source>
        <strain evidence="6 7">BA0156</strain>
    </source>
</reference>
<dbReference type="SUPFAM" id="SSF55874">
    <property type="entry name" value="ATPase domain of HSP90 chaperone/DNA topoisomerase II/histidine kinase"/>
    <property type="match status" value="1"/>
</dbReference>
<dbReference type="CDD" id="cd16917">
    <property type="entry name" value="HATPase_UhpB-NarQ-NarX-like"/>
    <property type="match status" value="1"/>
</dbReference>
<dbReference type="InterPro" id="IPR011712">
    <property type="entry name" value="Sig_transdc_His_kin_sub3_dim/P"/>
</dbReference>
<organism evidence="6 7">
    <name type="scientific">Hydrogenophaga crocea</name>
    <dbReference type="NCBI Taxonomy" id="2716225"/>
    <lineage>
        <taxon>Bacteria</taxon>
        <taxon>Pseudomonadati</taxon>
        <taxon>Pseudomonadota</taxon>
        <taxon>Betaproteobacteria</taxon>
        <taxon>Burkholderiales</taxon>
        <taxon>Comamonadaceae</taxon>
        <taxon>Hydrogenophaga</taxon>
    </lineage>
</organism>
<dbReference type="Gene3D" id="3.30.565.10">
    <property type="entry name" value="Histidine kinase-like ATPase, C-terminal domain"/>
    <property type="match status" value="1"/>
</dbReference>
<dbReference type="GO" id="GO:0046983">
    <property type="term" value="F:protein dimerization activity"/>
    <property type="evidence" value="ECO:0007669"/>
    <property type="project" value="InterPro"/>
</dbReference>
<dbReference type="Pfam" id="PF02518">
    <property type="entry name" value="HATPase_c"/>
    <property type="match status" value="1"/>
</dbReference>
<evidence type="ECO:0000256" key="4">
    <source>
        <dbReference type="SAM" id="MobiDB-lite"/>
    </source>
</evidence>
<feature type="region of interest" description="Disordered" evidence="4">
    <location>
        <begin position="429"/>
        <end position="449"/>
    </location>
</feature>
<dbReference type="PANTHER" id="PTHR24421">
    <property type="entry name" value="NITRATE/NITRITE SENSOR PROTEIN NARX-RELATED"/>
    <property type="match status" value="1"/>
</dbReference>
<dbReference type="InterPro" id="IPR050482">
    <property type="entry name" value="Sensor_HK_TwoCompSys"/>
</dbReference>
<keyword evidence="2 6" id="KW-0418">Kinase</keyword>
<dbReference type="KEGG" id="hcz:G9Q37_14405"/>
<dbReference type="Proteomes" id="UP000503162">
    <property type="component" value="Chromosome"/>
</dbReference>
<evidence type="ECO:0000313" key="6">
    <source>
        <dbReference type="EMBL" id="QIM53260.1"/>
    </source>
</evidence>
<evidence type="ECO:0000259" key="5">
    <source>
        <dbReference type="PROSITE" id="PS50109"/>
    </source>
</evidence>
<dbReference type="InterPro" id="IPR005467">
    <property type="entry name" value="His_kinase_dom"/>
</dbReference>
<dbReference type="InterPro" id="IPR036890">
    <property type="entry name" value="HATPase_C_sf"/>
</dbReference>
<sequence>MPWSAALAVVLALGVFAGTEWTYQRAIDSLVNLGGRGIARTAAQNVIRSLLDLESAQRGYLLTGRQQYLAPYESAGAELDVAIRRLREHYRHDPELSRLVDTLQQRAQEKVSETAETLSLYKAGSTQAWQGLMLTDIGREKMEAVRRAADVLLMTEERRIAAERVAIYRTLGVGRVSVHLLALLSLLGYVFFLRNNAALQASQAAHATQLQEERDSLERQVALRTTALRNLAGHHVTAREDERGRVARELHDEMGGLLTAMKLELARLRRVPDVPPLALERLAGIEQRLNEGIAVKRRIVENLRPSSLDQLGLIPALEMLCSDAAGVLGIPVQAELSPVSLCKDSELTVYRLVQESLTNISKYAQATQVRVRLLQEGDLVRVTVQDNGRGFDTSVVPPGHHGLLGMRVRVESHAGHFDLISAPGQGTRVEADLPAKPADHREDAGPAQA</sequence>
<dbReference type="GO" id="GO:0016020">
    <property type="term" value="C:membrane"/>
    <property type="evidence" value="ECO:0007669"/>
    <property type="project" value="InterPro"/>
</dbReference>
<dbReference type="EMBL" id="CP049989">
    <property type="protein sequence ID" value="QIM53260.1"/>
    <property type="molecule type" value="Genomic_DNA"/>
</dbReference>
<dbReference type="InterPro" id="IPR007891">
    <property type="entry name" value="CHASE3"/>
</dbReference>
<dbReference type="CDD" id="cd19410">
    <property type="entry name" value="HK9-like_sensor"/>
    <property type="match status" value="1"/>
</dbReference>
<accession>A0A6G8IJV0</accession>
<gene>
    <name evidence="6" type="ORF">G9Q37_14405</name>
</gene>
<feature type="domain" description="Histidine kinase" evidence="5">
    <location>
        <begin position="245"/>
        <end position="437"/>
    </location>
</feature>
<dbReference type="RefSeq" id="WP_166228153.1">
    <property type="nucleotide sequence ID" value="NZ_CP049989.1"/>
</dbReference>
<dbReference type="GO" id="GO:0000155">
    <property type="term" value="F:phosphorelay sensor kinase activity"/>
    <property type="evidence" value="ECO:0007669"/>
    <property type="project" value="InterPro"/>
</dbReference>
<dbReference type="Gene3D" id="1.20.5.1930">
    <property type="match status" value="1"/>
</dbReference>
<evidence type="ECO:0000256" key="3">
    <source>
        <dbReference type="ARBA" id="ARBA00023012"/>
    </source>
</evidence>
<evidence type="ECO:0000256" key="2">
    <source>
        <dbReference type="ARBA" id="ARBA00022777"/>
    </source>
</evidence>
<name>A0A6G8IJV0_9BURK</name>
<dbReference type="Pfam" id="PF07730">
    <property type="entry name" value="HisKA_3"/>
    <property type="match status" value="1"/>
</dbReference>